<feature type="transmembrane region" description="Helical" evidence="6">
    <location>
        <begin position="53"/>
        <end position="70"/>
    </location>
</feature>
<dbReference type="eggNOG" id="COG4177">
    <property type="taxonomic scope" value="Bacteria"/>
</dbReference>
<evidence type="ECO:0000256" key="3">
    <source>
        <dbReference type="ARBA" id="ARBA00022692"/>
    </source>
</evidence>
<dbReference type="GO" id="GO:0005886">
    <property type="term" value="C:plasma membrane"/>
    <property type="evidence" value="ECO:0007669"/>
    <property type="project" value="UniProtKB-SubCell"/>
</dbReference>
<feature type="transmembrane region" description="Helical" evidence="6">
    <location>
        <begin position="77"/>
        <end position="94"/>
    </location>
</feature>
<dbReference type="PANTHER" id="PTHR30482:SF17">
    <property type="entry name" value="ABC TRANSPORTER ATP-BINDING PROTEIN"/>
    <property type="match status" value="1"/>
</dbReference>
<dbReference type="Proteomes" id="UP000005954">
    <property type="component" value="Unassembled WGS sequence"/>
</dbReference>
<feature type="transmembrane region" description="Helical" evidence="6">
    <location>
        <begin position="220"/>
        <end position="241"/>
    </location>
</feature>
<gene>
    <name evidence="7" type="ORF">ISM_04055</name>
</gene>
<sequence>MSDMTTPPTTRPAPRLRGRTKAALVLFVLAALLPVFAWATNDPYLVVIGTRILAYAIAAMALDLILGYGAMVSFGHAAYLGFGAYAVAVLSRHGVTDITLHLLAGISLSAVFALITGWISLRTRGIYFIMITLAFGQMAYFFFVSLSSYGGDDGVTLDARSTVLGQPWLENDQVLYYTALALLIGLFTLCARIVTSRFGRVLTGTRENTTRIEALGFAPFRYQLTAFVISACMTSVAGVMLANQAEFISPAFMSWHVSGELIVMVVLGGIGNLTGAIGGAFLALMLEELLNIFTEHWKLFFGVILVLVVLYSPDGISGLLRKLKLGGEK</sequence>
<evidence type="ECO:0000256" key="4">
    <source>
        <dbReference type="ARBA" id="ARBA00022989"/>
    </source>
</evidence>
<dbReference type="STRING" id="89187.ISM_04055"/>
<evidence type="ECO:0000256" key="6">
    <source>
        <dbReference type="SAM" id="Phobius"/>
    </source>
</evidence>
<comment type="caution">
    <text evidence="7">The sequence shown here is derived from an EMBL/GenBank/DDBJ whole genome shotgun (WGS) entry which is preliminary data.</text>
</comment>
<feature type="transmembrane region" description="Helical" evidence="6">
    <location>
        <begin position="261"/>
        <end position="284"/>
    </location>
</feature>
<feature type="transmembrane region" description="Helical" evidence="6">
    <location>
        <begin position="174"/>
        <end position="194"/>
    </location>
</feature>
<dbReference type="GO" id="GO:0015658">
    <property type="term" value="F:branched-chain amino acid transmembrane transporter activity"/>
    <property type="evidence" value="ECO:0007669"/>
    <property type="project" value="InterPro"/>
</dbReference>
<dbReference type="PANTHER" id="PTHR30482">
    <property type="entry name" value="HIGH-AFFINITY BRANCHED-CHAIN AMINO ACID TRANSPORT SYSTEM PERMEASE"/>
    <property type="match status" value="1"/>
</dbReference>
<dbReference type="EMBL" id="AALY01000001">
    <property type="protein sequence ID" value="EAP77434.1"/>
    <property type="molecule type" value="Genomic_DNA"/>
</dbReference>
<dbReference type="AlphaFoldDB" id="A3SJA3"/>
<evidence type="ECO:0000313" key="8">
    <source>
        <dbReference type="Proteomes" id="UP000005954"/>
    </source>
</evidence>
<organism evidence="7 8">
    <name type="scientific">Roseovarius nubinhibens (strain ATCC BAA-591 / DSM 15170 / ISM)</name>
    <dbReference type="NCBI Taxonomy" id="89187"/>
    <lineage>
        <taxon>Bacteria</taxon>
        <taxon>Pseudomonadati</taxon>
        <taxon>Pseudomonadota</taxon>
        <taxon>Alphaproteobacteria</taxon>
        <taxon>Rhodobacterales</taxon>
        <taxon>Roseobacteraceae</taxon>
        <taxon>Roseovarius</taxon>
    </lineage>
</organism>
<evidence type="ECO:0000256" key="5">
    <source>
        <dbReference type="ARBA" id="ARBA00023136"/>
    </source>
</evidence>
<comment type="subcellular location">
    <subcellularLocation>
        <location evidence="1">Cell membrane</location>
        <topology evidence="1">Multi-pass membrane protein</topology>
    </subcellularLocation>
</comment>
<evidence type="ECO:0000313" key="7">
    <source>
        <dbReference type="EMBL" id="EAP77434.1"/>
    </source>
</evidence>
<dbReference type="CDD" id="cd06581">
    <property type="entry name" value="TM_PBP1_LivM_like"/>
    <property type="match status" value="1"/>
</dbReference>
<keyword evidence="5 6" id="KW-0472">Membrane</keyword>
<keyword evidence="4 6" id="KW-1133">Transmembrane helix</keyword>
<keyword evidence="8" id="KW-1185">Reference proteome</keyword>
<protein>
    <submittedName>
        <fullName evidence="7">ABC transporter permease protein</fullName>
    </submittedName>
</protein>
<keyword evidence="2" id="KW-1003">Cell membrane</keyword>
<evidence type="ECO:0000256" key="2">
    <source>
        <dbReference type="ARBA" id="ARBA00022475"/>
    </source>
</evidence>
<dbReference type="HOGENOM" id="CLU_031365_0_1_5"/>
<dbReference type="Pfam" id="PF02653">
    <property type="entry name" value="BPD_transp_2"/>
    <property type="match status" value="1"/>
</dbReference>
<reference evidence="7 8" key="1">
    <citation type="submission" date="2005-12" db="EMBL/GenBank/DDBJ databases">
        <authorList>
            <person name="Moran M.A."/>
            <person name="Ferriera S."/>
            <person name="Johnson J."/>
            <person name="Kravitz S."/>
            <person name="Halpern A."/>
            <person name="Remington K."/>
            <person name="Beeson K."/>
            <person name="Tran B."/>
            <person name="Rogers Y.-H."/>
            <person name="Friedman R."/>
            <person name="Venter J.C."/>
        </authorList>
    </citation>
    <scope>NUCLEOTIDE SEQUENCE [LARGE SCALE GENOMIC DNA]</scope>
    <source>
        <strain evidence="8">ATCC BAA-591 / DSM 15170 / ISM</strain>
    </source>
</reference>
<keyword evidence="3 6" id="KW-0812">Transmembrane</keyword>
<feature type="transmembrane region" description="Helical" evidence="6">
    <location>
        <begin position="126"/>
        <end position="146"/>
    </location>
</feature>
<dbReference type="InterPro" id="IPR001851">
    <property type="entry name" value="ABC_transp_permease"/>
</dbReference>
<feature type="transmembrane region" description="Helical" evidence="6">
    <location>
        <begin position="296"/>
        <end position="313"/>
    </location>
</feature>
<name>A3SJA3_ROSNI</name>
<feature type="transmembrane region" description="Helical" evidence="6">
    <location>
        <begin position="100"/>
        <end position="119"/>
    </location>
</feature>
<dbReference type="InterPro" id="IPR043428">
    <property type="entry name" value="LivM-like"/>
</dbReference>
<accession>A3SJA3</accession>
<proteinExistence type="predicted"/>
<dbReference type="RefSeq" id="WP_009812835.1">
    <property type="nucleotide sequence ID" value="NZ_CH724156.1"/>
</dbReference>
<evidence type="ECO:0000256" key="1">
    <source>
        <dbReference type="ARBA" id="ARBA00004651"/>
    </source>
</evidence>